<gene>
    <name evidence="1" type="ORF">F8153_10395</name>
</gene>
<protein>
    <submittedName>
        <fullName evidence="1">Uncharacterized protein</fullName>
    </submittedName>
</protein>
<organism evidence="1 2">
    <name type="scientific">Alkaliphilus serpentinus</name>
    <dbReference type="NCBI Taxonomy" id="1482731"/>
    <lineage>
        <taxon>Bacteria</taxon>
        <taxon>Bacillati</taxon>
        <taxon>Bacillota</taxon>
        <taxon>Clostridia</taxon>
        <taxon>Peptostreptococcales</taxon>
        <taxon>Natronincolaceae</taxon>
        <taxon>Alkaliphilus</taxon>
    </lineage>
</organism>
<dbReference type="AlphaFoldDB" id="A0A833HMY6"/>
<comment type="caution">
    <text evidence="1">The sequence shown here is derived from an EMBL/GenBank/DDBJ whole genome shotgun (WGS) entry which is preliminary data.</text>
</comment>
<keyword evidence="2" id="KW-1185">Reference proteome</keyword>
<evidence type="ECO:0000313" key="1">
    <source>
        <dbReference type="EMBL" id="KAB3529055.1"/>
    </source>
</evidence>
<dbReference type="EMBL" id="WBZB01000037">
    <property type="protein sequence ID" value="KAB3529055.1"/>
    <property type="molecule type" value="Genomic_DNA"/>
</dbReference>
<name>A0A833HMY6_9FIRM</name>
<dbReference type="OrthoDB" id="1779989at2"/>
<accession>A0A833HMY6</accession>
<dbReference type="Proteomes" id="UP000465601">
    <property type="component" value="Unassembled WGS sequence"/>
</dbReference>
<reference evidence="1 2" key="1">
    <citation type="submission" date="2019-10" db="EMBL/GenBank/DDBJ databases">
        <title>Alkaliphilus serpentinus sp. nov. and Alkaliphilus pronyensis sp. nov., two novel anaerobic alkaliphilic species isolated from the serpentinized-hosted hydrothermal field of the Prony Bay (New Caledonia).</title>
        <authorList>
            <person name="Postec A."/>
        </authorList>
    </citation>
    <scope>NUCLEOTIDE SEQUENCE [LARGE SCALE GENOMIC DNA]</scope>
    <source>
        <strain evidence="1 2">LacT</strain>
    </source>
</reference>
<evidence type="ECO:0000313" key="2">
    <source>
        <dbReference type="Proteomes" id="UP000465601"/>
    </source>
</evidence>
<dbReference type="RefSeq" id="WP_151866292.1">
    <property type="nucleotide sequence ID" value="NZ_WBZB01000037.1"/>
</dbReference>
<sequence>MDFIYNALEKSDLEDIFPIDMEGQGWIWINEDIYFDILNNAVGNDGDLEDYLTDQEPVVYESVILDVLRQKMRDKGWMEVNQILFHEIYRDFIPTSDIKTYIFTDKRFFLKNVNRISRDMEWIYKAMAIDAYQHLIPEEGTLEQIFDRYFNDNFIILEGLIVGGSYSLNQGEWKYNKKENSLIFRKKGKEYRRWAEGNTNSVFRELTMNEG</sequence>
<proteinExistence type="predicted"/>